<comment type="caution">
    <text evidence="3">The sequence shown here is derived from an EMBL/GenBank/DDBJ whole genome shotgun (WGS) entry which is preliminary data.</text>
</comment>
<dbReference type="EMBL" id="JAHQCR010000006">
    <property type="protein sequence ID" value="MBU9719912.1"/>
    <property type="molecule type" value="Genomic_DNA"/>
</dbReference>
<dbReference type="InterPro" id="IPR013149">
    <property type="entry name" value="ADH-like_C"/>
</dbReference>
<feature type="domain" description="Enoyl reductase (ER)" evidence="2">
    <location>
        <begin position="10"/>
        <end position="319"/>
    </location>
</feature>
<organism evidence="3 4">
    <name type="scientific">Evansella alkalicola</name>
    <dbReference type="NCBI Taxonomy" id="745819"/>
    <lineage>
        <taxon>Bacteria</taxon>
        <taxon>Bacillati</taxon>
        <taxon>Bacillota</taxon>
        <taxon>Bacilli</taxon>
        <taxon>Bacillales</taxon>
        <taxon>Bacillaceae</taxon>
        <taxon>Evansella</taxon>
    </lineage>
</organism>
<dbReference type="SMART" id="SM00829">
    <property type="entry name" value="PKS_ER"/>
    <property type="match status" value="1"/>
</dbReference>
<dbReference type="RefSeq" id="WP_088074268.1">
    <property type="nucleotide sequence ID" value="NZ_JAHQCR010000006.1"/>
</dbReference>
<dbReference type="Pfam" id="PF00107">
    <property type="entry name" value="ADH_zinc_N"/>
    <property type="match status" value="1"/>
</dbReference>
<dbReference type="SUPFAM" id="SSF50129">
    <property type="entry name" value="GroES-like"/>
    <property type="match status" value="1"/>
</dbReference>
<evidence type="ECO:0000313" key="4">
    <source>
        <dbReference type="Proteomes" id="UP000790580"/>
    </source>
</evidence>
<dbReference type="InterPro" id="IPR011032">
    <property type="entry name" value="GroES-like_sf"/>
</dbReference>
<dbReference type="InterPro" id="IPR013154">
    <property type="entry name" value="ADH-like_N"/>
</dbReference>
<dbReference type="Proteomes" id="UP000790580">
    <property type="component" value="Unassembled WGS sequence"/>
</dbReference>
<dbReference type="Pfam" id="PF08240">
    <property type="entry name" value="ADH_N"/>
    <property type="match status" value="1"/>
</dbReference>
<dbReference type="Gene3D" id="3.90.180.10">
    <property type="entry name" value="Medium-chain alcohol dehydrogenases, catalytic domain"/>
    <property type="match status" value="1"/>
</dbReference>
<proteinExistence type="predicted"/>
<name>A0ABS6JMX9_9BACI</name>
<accession>A0ABS6JMX9</accession>
<dbReference type="PANTHER" id="PTHR44154">
    <property type="entry name" value="QUINONE OXIDOREDUCTASE"/>
    <property type="match status" value="1"/>
</dbReference>
<protein>
    <submittedName>
        <fullName evidence="3">NADPH:quinone reductase</fullName>
    </submittedName>
</protein>
<evidence type="ECO:0000313" key="3">
    <source>
        <dbReference type="EMBL" id="MBU9719912.1"/>
    </source>
</evidence>
<dbReference type="SUPFAM" id="SSF51735">
    <property type="entry name" value="NAD(P)-binding Rossmann-fold domains"/>
    <property type="match status" value="1"/>
</dbReference>
<gene>
    <name evidence="3" type="ORF">KS407_00480</name>
</gene>
<dbReference type="Gene3D" id="3.40.50.720">
    <property type="entry name" value="NAD(P)-binding Rossmann-like Domain"/>
    <property type="match status" value="1"/>
</dbReference>
<evidence type="ECO:0000259" key="2">
    <source>
        <dbReference type="SMART" id="SM00829"/>
    </source>
</evidence>
<dbReference type="InterPro" id="IPR051603">
    <property type="entry name" value="Zinc-ADH_QOR/CCCR"/>
</dbReference>
<keyword evidence="1" id="KW-0521">NADP</keyword>
<keyword evidence="4" id="KW-1185">Reference proteome</keyword>
<dbReference type="InterPro" id="IPR020843">
    <property type="entry name" value="ER"/>
</dbReference>
<evidence type="ECO:0000256" key="1">
    <source>
        <dbReference type="ARBA" id="ARBA00022857"/>
    </source>
</evidence>
<sequence length="321" mass="34237">MRTVVYNEYGGPEVLTVTEMEKPVPQDNEILIKVGGSALNPVDTYFRKGIRPVPAFPHIPHFDLGGVVDSVGKNITKVKPGDGVWATNISGTSAEYLTATQEDVFLLPDKITEVEGAAVAMPFTTAHLSLHYRANLQAGETVLVYGGAGAVGNAAIQLAKVAGATVIATAGNEEKADICREAGADHVILYKETDLLEKLADITGSEAGIDVILDMSLSENLETDLQAIKVGGRIVTIGSPVNNTPTLPWRVLNQKNAALLGILLFTAPKEEIRKAGEDISALLKNERVKPHVGATFTFEEAAEAHRKLEEKQVNGSIVLVP</sequence>
<reference evidence="3 4" key="1">
    <citation type="submission" date="2021-06" db="EMBL/GenBank/DDBJ databases">
        <title>Bacillus sp. RD4P76, an endophyte from a halophyte.</title>
        <authorList>
            <person name="Sun J.-Q."/>
        </authorList>
    </citation>
    <scope>NUCLEOTIDE SEQUENCE [LARGE SCALE GENOMIC DNA]</scope>
    <source>
        <strain evidence="3 4">JCM 17098</strain>
    </source>
</reference>
<dbReference type="InterPro" id="IPR036291">
    <property type="entry name" value="NAD(P)-bd_dom_sf"/>
</dbReference>
<dbReference type="PANTHER" id="PTHR44154:SF1">
    <property type="entry name" value="QUINONE OXIDOREDUCTASE"/>
    <property type="match status" value="1"/>
</dbReference>
<dbReference type="CDD" id="cd08253">
    <property type="entry name" value="zeta_crystallin"/>
    <property type="match status" value="1"/>
</dbReference>